<keyword evidence="3" id="KW-1185">Reference proteome</keyword>
<sequence>MAATGRKCLGDINALKTSEGSIRSSFSPFTHAYCAHGGQLFRPRLKHGLLKKDWNDSKCQLHPLHKHRSRSSIRAGWFAPKRSVVPVGTESWESKSEVATTSQGEGDQQSTAQLNLTVSVITDISKVSPEDWDACALEAAGEGARNPFLSHAFLLSLEESKSAVKEEGWLPQHVVARDDTGAVLGVVPMYLKGHSQGEYVFDHSWASAHHRYGVPYYPKLQSCVPFTPATGPRLLVRHGPHSEVVSAGLCQAMVQLADTMGVSSLHCTFPVQRDWDTMGKQGFLRRVGVQYHWLNRDYDSFDAFLMDFRSSKRASVRKERKKVREQNVKLLRLRGDDIKPIHWDAFYQFYRNTTDMKWGTPYLTRDFFHLLGERMADDVLLVMAEDDGELVGGALNLIGGDTLFGRNWGCDGRRHYPNLHFEACYYQAIEAAIEMKLKRVEAGAQGEHKIQRGYLPTPTFSAHYIRDPNFRRAVSDFLRREMAQMAMTMEVLDEHSPFNANVDVAKGSAALIDTILGT</sequence>
<accession>A0A1Y1HV68</accession>
<dbReference type="OMA" id="PLYLKGH"/>
<feature type="compositionally biased region" description="Polar residues" evidence="1">
    <location>
        <begin position="97"/>
        <end position="110"/>
    </location>
</feature>
<evidence type="ECO:0000313" key="2">
    <source>
        <dbReference type="EMBL" id="GAQ82524.1"/>
    </source>
</evidence>
<organism evidence="2 3">
    <name type="scientific">Klebsormidium nitens</name>
    <name type="common">Green alga</name>
    <name type="synonym">Ulothrix nitens</name>
    <dbReference type="NCBI Taxonomy" id="105231"/>
    <lineage>
        <taxon>Eukaryota</taxon>
        <taxon>Viridiplantae</taxon>
        <taxon>Streptophyta</taxon>
        <taxon>Klebsormidiophyceae</taxon>
        <taxon>Klebsormidiales</taxon>
        <taxon>Klebsormidiaceae</taxon>
        <taxon>Klebsormidium</taxon>
    </lineage>
</organism>
<gene>
    <name evidence="2" type="ORF">KFL_001140120</name>
</gene>
<dbReference type="Proteomes" id="UP000054558">
    <property type="component" value="Unassembled WGS sequence"/>
</dbReference>
<feature type="region of interest" description="Disordered" evidence="1">
    <location>
        <begin position="89"/>
        <end position="110"/>
    </location>
</feature>
<dbReference type="PANTHER" id="PTHR47017">
    <property type="entry name" value="ACYL-COA"/>
    <property type="match status" value="1"/>
</dbReference>
<evidence type="ECO:0000256" key="1">
    <source>
        <dbReference type="SAM" id="MobiDB-lite"/>
    </source>
</evidence>
<dbReference type="EMBL" id="DF237063">
    <property type="protein sequence ID" value="GAQ82524.1"/>
    <property type="molecule type" value="Genomic_DNA"/>
</dbReference>
<dbReference type="SUPFAM" id="SSF55729">
    <property type="entry name" value="Acyl-CoA N-acyltransferases (Nat)"/>
    <property type="match status" value="1"/>
</dbReference>
<dbReference type="InterPro" id="IPR007434">
    <property type="entry name" value="FemAB-like"/>
</dbReference>
<dbReference type="AlphaFoldDB" id="A0A1Y1HV68"/>
<name>A0A1Y1HV68_KLENI</name>
<dbReference type="InterPro" id="IPR016181">
    <property type="entry name" value="Acyl_CoA_acyltransferase"/>
</dbReference>
<reference evidence="2 3" key="1">
    <citation type="journal article" date="2014" name="Nat. Commun.">
        <title>Klebsormidium flaccidum genome reveals primary factors for plant terrestrial adaptation.</title>
        <authorList>
            <person name="Hori K."/>
            <person name="Maruyama F."/>
            <person name="Fujisawa T."/>
            <person name="Togashi T."/>
            <person name="Yamamoto N."/>
            <person name="Seo M."/>
            <person name="Sato S."/>
            <person name="Yamada T."/>
            <person name="Mori H."/>
            <person name="Tajima N."/>
            <person name="Moriyama T."/>
            <person name="Ikeuchi M."/>
            <person name="Watanabe M."/>
            <person name="Wada H."/>
            <person name="Kobayashi K."/>
            <person name="Saito M."/>
            <person name="Masuda T."/>
            <person name="Sasaki-Sekimoto Y."/>
            <person name="Mashiguchi K."/>
            <person name="Awai K."/>
            <person name="Shimojima M."/>
            <person name="Masuda S."/>
            <person name="Iwai M."/>
            <person name="Nobusawa T."/>
            <person name="Narise T."/>
            <person name="Kondo S."/>
            <person name="Saito H."/>
            <person name="Sato R."/>
            <person name="Murakawa M."/>
            <person name="Ihara Y."/>
            <person name="Oshima-Yamada Y."/>
            <person name="Ohtaka K."/>
            <person name="Satoh M."/>
            <person name="Sonobe K."/>
            <person name="Ishii M."/>
            <person name="Ohtani R."/>
            <person name="Kanamori-Sato M."/>
            <person name="Honoki R."/>
            <person name="Miyazaki D."/>
            <person name="Mochizuki H."/>
            <person name="Umetsu J."/>
            <person name="Higashi K."/>
            <person name="Shibata D."/>
            <person name="Kamiya Y."/>
            <person name="Sato N."/>
            <person name="Nakamura Y."/>
            <person name="Tabata S."/>
            <person name="Ida S."/>
            <person name="Kurokawa K."/>
            <person name="Ohta H."/>
        </authorList>
    </citation>
    <scope>NUCLEOTIDE SEQUENCE [LARGE SCALE GENOMIC DNA]</scope>
    <source>
        <strain evidence="2 3">NIES-2285</strain>
    </source>
</reference>
<dbReference type="OrthoDB" id="1946at2759"/>
<dbReference type="PANTHER" id="PTHR47017:SF1">
    <property type="entry name" value="ACYL-COA"/>
    <property type="match status" value="1"/>
</dbReference>
<dbReference type="Gene3D" id="3.40.630.30">
    <property type="match status" value="1"/>
</dbReference>
<evidence type="ECO:0008006" key="4">
    <source>
        <dbReference type="Google" id="ProtNLM"/>
    </source>
</evidence>
<evidence type="ECO:0000313" key="3">
    <source>
        <dbReference type="Proteomes" id="UP000054558"/>
    </source>
</evidence>
<protein>
    <recommendedName>
        <fullName evidence="4">Acyl-CoA N-acyltransferase</fullName>
    </recommendedName>
</protein>
<dbReference type="Pfam" id="PF04339">
    <property type="entry name" value="FemAB_like"/>
    <property type="match status" value="1"/>
</dbReference>
<proteinExistence type="predicted"/>